<feature type="region of interest" description="Disordered" evidence="7">
    <location>
        <begin position="779"/>
        <end position="803"/>
    </location>
</feature>
<reference evidence="10" key="1">
    <citation type="journal article" date="2019" name="Database">
        <title>The radish genome database (RadishGD): an integrated information resource for radish genomics.</title>
        <authorList>
            <person name="Yu H.J."/>
            <person name="Baek S."/>
            <person name="Lee Y.J."/>
            <person name="Cho A."/>
            <person name="Mun J.H."/>
        </authorList>
    </citation>
    <scope>NUCLEOTIDE SEQUENCE [LARGE SCALE GENOMIC DNA]</scope>
    <source>
        <strain evidence="10">cv. WK10039</strain>
    </source>
</reference>
<evidence type="ECO:0000256" key="3">
    <source>
        <dbReference type="ARBA" id="ARBA00022771"/>
    </source>
</evidence>
<dbReference type="GO" id="GO:0005634">
    <property type="term" value="C:nucleus"/>
    <property type="evidence" value="ECO:0007669"/>
    <property type="project" value="UniProtKB-SubCell"/>
</dbReference>
<gene>
    <name evidence="11" type="primary">LOC108837303</name>
</gene>
<sequence>MDPKFKYLETCDFETQRLLGVLDAADESHETEMGCSDGKKQQRRRLIEVLDDDIDEVDSDVEETPPPIKHTQPSKQFAFGSGSLSNISGSTSKASQGKPKPVSAVIRGGRRCSKRPPKSGGKKVSEADSMQPQKKKKRDEEEINVDAVSAEDDEDDDRKSRQMSDVWVDFCVIRKPNGQEKAKCNHCKNEYAWSSHGHGTTSLKRHRDVCKMYTRLNGKMNVNAEGRLQPRKYDHLVFRQLVAKTIVQHDLPYSYVEYEKVRDTWRYLNADVKTISRNTAKKDVFRLYESERDTLKRELAGLPGRVSLTSDLWTALTHEGYMCVTAHYIDRNWKLNSKILTFCALSPPHTGMNVAMQLLESLKEWGIEKKVFSITLDNATSNDSMQDIVKSQLMLSNDLLCGGEFFHVRCATHILNLIVQDGLKVIVGSVHKVRESIKYVSASKSREELFEKCVVAAGVKEKAGLILDVQTRWNSTFYMLDRAVKYRKAFVKLEAFDRRGYKMAPTAEEWTRAENICRFLRPFALITSYMSGSTYPTSNLYFYQVWLIHDWLRINEESEDEIVREMVPPMKEKFDKYWEEVSCLFAMAVVFDPRFKLTIVDCCLGKLDMSTRDAKLRNLRDKLSTLFESYDKKSKTYSPSTEPREMVPQNVCAEESMGMFENYDDFFAFRKVSGVVSGKTPLEAYLDEPPLEFHNFKSLDILSWWKDNTHRYGDLSAMACDLLSIPITTVASESSFSIGSRVLNKYRSRLLPQNVQALICTRNWLKGYASYAHDEIDGEEEKLPSFESIVNDKNEDGREGEEA</sequence>
<feature type="compositionally biased region" description="Acidic residues" evidence="7">
    <location>
        <begin position="141"/>
        <end position="156"/>
    </location>
</feature>
<feature type="compositionally biased region" description="Low complexity" evidence="7">
    <location>
        <begin position="80"/>
        <end position="92"/>
    </location>
</feature>
<reference evidence="11" key="2">
    <citation type="submission" date="2025-08" db="UniProtKB">
        <authorList>
            <consortium name="RefSeq"/>
        </authorList>
    </citation>
    <scope>IDENTIFICATION</scope>
    <source>
        <tissue evidence="11">Leaf</tissue>
    </source>
</reference>
<keyword evidence="3" id="KW-0863">Zinc-finger</keyword>
<feature type="domain" description="hAT-like transposase RNase-H fold" evidence="9">
    <location>
        <begin position="531"/>
        <end position="630"/>
    </location>
</feature>
<keyword evidence="2" id="KW-0479">Metal-binding</keyword>
<name>A0A9W3DE21_RAPSA</name>
<keyword evidence="5" id="KW-0238">DNA-binding</keyword>
<feature type="domain" description="HAT C-terminal dimerisation" evidence="8">
    <location>
        <begin position="682"/>
        <end position="765"/>
    </location>
</feature>
<evidence type="ECO:0000313" key="10">
    <source>
        <dbReference type="Proteomes" id="UP000504610"/>
    </source>
</evidence>
<protein>
    <submittedName>
        <fullName evidence="11">Zinc finger BED domain-containing protein RICESLEEPER 2-like</fullName>
    </submittedName>
</protein>
<dbReference type="GeneID" id="108837303"/>
<dbReference type="GO" id="GO:0008270">
    <property type="term" value="F:zinc ion binding"/>
    <property type="evidence" value="ECO:0007669"/>
    <property type="project" value="UniProtKB-KW"/>
</dbReference>
<dbReference type="GO" id="GO:0003677">
    <property type="term" value="F:DNA binding"/>
    <property type="evidence" value="ECO:0007669"/>
    <property type="project" value="UniProtKB-KW"/>
</dbReference>
<feature type="compositionally biased region" description="Basic residues" evidence="7">
    <location>
        <begin position="108"/>
        <end position="121"/>
    </location>
</feature>
<dbReference type="Pfam" id="PF14372">
    <property type="entry name" value="hAT-like_RNase-H"/>
    <property type="match status" value="1"/>
</dbReference>
<evidence type="ECO:0000313" key="11">
    <source>
        <dbReference type="RefSeq" id="XP_056862075.1"/>
    </source>
</evidence>
<proteinExistence type="predicted"/>
<dbReference type="KEGG" id="rsz:108837303"/>
<evidence type="ECO:0000256" key="5">
    <source>
        <dbReference type="ARBA" id="ARBA00023125"/>
    </source>
</evidence>
<evidence type="ECO:0000259" key="8">
    <source>
        <dbReference type="Pfam" id="PF05699"/>
    </source>
</evidence>
<dbReference type="Proteomes" id="UP000504610">
    <property type="component" value="Chromosome 3"/>
</dbReference>
<dbReference type="InterPro" id="IPR008906">
    <property type="entry name" value="HATC_C_dom"/>
</dbReference>
<dbReference type="AlphaFoldDB" id="A0A9W3DE21"/>
<dbReference type="SUPFAM" id="SSF53098">
    <property type="entry name" value="Ribonuclease H-like"/>
    <property type="match status" value="1"/>
</dbReference>
<organism evidence="10 11">
    <name type="scientific">Raphanus sativus</name>
    <name type="common">Radish</name>
    <name type="synonym">Raphanus raphanistrum var. sativus</name>
    <dbReference type="NCBI Taxonomy" id="3726"/>
    <lineage>
        <taxon>Eukaryota</taxon>
        <taxon>Viridiplantae</taxon>
        <taxon>Streptophyta</taxon>
        <taxon>Embryophyta</taxon>
        <taxon>Tracheophyta</taxon>
        <taxon>Spermatophyta</taxon>
        <taxon>Magnoliopsida</taxon>
        <taxon>eudicotyledons</taxon>
        <taxon>Gunneridae</taxon>
        <taxon>Pentapetalae</taxon>
        <taxon>rosids</taxon>
        <taxon>malvids</taxon>
        <taxon>Brassicales</taxon>
        <taxon>Brassicaceae</taxon>
        <taxon>Brassiceae</taxon>
        <taxon>Raphanus</taxon>
    </lineage>
</organism>
<feature type="compositionally biased region" description="Acidic residues" evidence="7">
    <location>
        <begin position="50"/>
        <end position="63"/>
    </location>
</feature>
<dbReference type="RefSeq" id="XP_056862075.1">
    <property type="nucleotide sequence ID" value="XM_057006095.1"/>
</dbReference>
<dbReference type="OrthoDB" id="1111633at2759"/>
<dbReference type="GO" id="GO:0046983">
    <property type="term" value="F:protein dimerization activity"/>
    <property type="evidence" value="ECO:0007669"/>
    <property type="project" value="InterPro"/>
</dbReference>
<dbReference type="InterPro" id="IPR052035">
    <property type="entry name" value="ZnF_BED_domain_contain"/>
</dbReference>
<evidence type="ECO:0000259" key="9">
    <source>
        <dbReference type="Pfam" id="PF14372"/>
    </source>
</evidence>
<evidence type="ECO:0000256" key="6">
    <source>
        <dbReference type="ARBA" id="ARBA00023242"/>
    </source>
</evidence>
<dbReference type="Pfam" id="PF05699">
    <property type="entry name" value="Dimer_Tnp_hAT"/>
    <property type="match status" value="1"/>
</dbReference>
<keyword evidence="4" id="KW-0862">Zinc</keyword>
<evidence type="ECO:0000256" key="4">
    <source>
        <dbReference type="ARBA" id="ARBA00022833"/>
    </source>
</evidence>
<feature type="region of interest" description="Disordered" evidence="7">
    <location>
        <begin position="50"/>
        <end position="160"/>
    </location>
</feature>
<dbReference type="InterPro" id="IPR025525">
    <property type="entry name" value="hAT-like_transposase_RNase-H"/>
</dbReference>
<accession>A0A9W3DE21</accession>
<dbReference type="SMART" id="SM00614">
    <property type="entry name" value="ZnF_BED"/>
    <property type="match status" value="1"/>
</dbReference>
<evidence type="ECO:0000256" key="7">
    <source>
        <dbReference type="SAM" id="MobiDB-lite"/>
    </source>
</evidence>
<comment type="subcellular location">
    <subcellularLocation>
        <location evidence="1">Nucleus</location>
    </subcellularLocation>
</comment>
<evidence type="ECO:0000256" key="1">
    <source>
        <dbReference type="ARBA" id="ARBA00004123"/>
    </source>
</evidence>
<dbReference type="PANTHER" id="PTHR46481">
    <property type="entry name" value="ZINC FINGER BED DOMAIN-CONTAINING PROTEIN 4"/>
    <property type="match status" value="1"/>
</dbReference>
<keyword evidence="6" id="KW-0539">Nucleus</keyword>
<dbReference type="InterPro" id="IPR012337">
    <property type="entry name" value="RNaseH-like_sf"/>
</dbReference>
<evidence type="ECO:0000256" key="2">
    <source>
        <dbReference type="ARBA" id="ARBA00022723"/>
    </source>
</evidence>
<keyword evidence="10" id="KW-1185">Reference proteome</keyword>
<dbReference type="PANTHER" id="PTHR46481:SF10">
    <property type="entry name" value="ZINC FINGER BED DOMAIN-CONTAINING PROTEIN 39"/>
    <property type="match status" value="1"/>
</dbReference>